<name>A0A6C0KHP3_9ZZZZ</name>
<accession>A0A6C0KHP3</accession>
<dbReference type="AlphaFoldDB" id="A0A6C0KHP3"/>
<dbReference type="InterPro" id="IPR018306">
    <property type="entry name" value="Phage_T5_Orf172_DNA-bd"/>
</dbReference>
<proteinExistence type="predicted"/>
<feature type="domain" description="Bacteriophage T5 Orf172 DNA-binding" evidence="1">
    <location>
        <begin position="141"/>
        <end position="232"/>
    </location>
</feature>
<reference evidence="2" key="1">
    <citation type="journal article" date="2020" name="Nature">
        <title>Giant virus diversity and host interactions through global metagenomics.</title>
        <authorList>
            <person name="Schulz F."/>
            <person name="Roux S."/>
            <person name="Paez-Espino D."/>
            <person name="Jungbluth S."/>
            <person name="Walsh D.A."/>
            <person name="Denef V.J."/>
            <person name="McMahon K.D."/>
            <person name="Konstantinidis K.T."/>
            <person name="Eloe-Fadrosh E.A."/>
            <person name="Kyrpides N.C."/>
            <person name="Woyke T."/>
        </authorList>
    </citation>
    <scope>NUCLEOTIDE SEQUENCE</scope>
    <source>
        <strain evidence="2">GVMAG-S-3300010158-109</strain>
    </source>
</reference>
<evidence type="ECO:0000259" key="1">
    <source>
        <dbReference type="Pfam" id="PF10544"/>
    </source>
</evidence>
<organism evidence="2">
    <name type="scientific">viral metagenome</name>
    <dbReference type="NCBI Taxonomy" id="1070528"/>
    <lineage>
        <taxon>unclassified sequences</taxon>
        <taxon>metagenomes</taxon>
        <taxon>organismal metagenomes</taxon>
    </lineage>
</organism>
<dbReference type="EMBL" id="MN740868">
    <property type="protein sequence ID" value="QHU15848.1"/>
    <property type="molecule type" value="Genomic_DNA"/>
</dbReference>
<sequence>MSFHCQFCEIELKSKYNLKSHLEKSKKCMRLRGQTIVSEYRCLNCDYVGMYKNDFTKHSLICKKKNFPKDAKDITIESLKERNSDLVRQLCEKTKQLEDKDRIIKECLTIIKESKIPCASDTVNKIVQRYRVREQYPGKNYIYILTTPSHTEKQTYIFGKTVNLTNRLSTYNKTEEHTVVYYKECKNDLVMSSAETAIFSKLDGYRAMKNRERFILPEDKTIDFFTKTVDDCVNFFTN</sequence>
<evidence type="ECO:0000313" key="2">
    <source>
        <dbReference type="EMBL" id="QHU15848.1"/>
    </source>
</evidence>
<dbReference type="Pfam" id="PF10544">
    <property type="entry name" value="T5orf172"/>
    <property type="match status" value="1"/>
</dbReference>
<protein>
    <recommendedName>
        <fullName evidence="1">Bacteriophage T5 Orf172 DNA-binding domain-containing protein</fullName>
    </recommendedName>
</protein>